<dbReference type="Proteomes" id="UP000886885">
    <property type="component" value="Chromosome 2D"/>
</dbReference>
<accession>A0A8X8ABU7</accession>
<gene>
    <name evidence="1" type="ORF">POTOM_009856</name>
</gene>
<organism evidence="1 2">
    <name type="scientific">Populus tomentosa</name>
    <name type="common">Chinese white poplar</name>
    <dbReference type="NCBI Taxonomy" id="118781"/>
    <lineage>
        <taxon>Eukaryota</taxon>
        <taxon>Viridiplantae</taxon>
        <taxon>Streptophyta</taxon>
        <taxon>Embryophyta</taxon>
        <taxon>Tracheophyta</taxon>
        <taxon>Spermatophyta</taxon>
        <taxon>Magnoliopsida</taxon>
        <taxon>eudicotyledons</taxon>
        <taxon>Gunneridae</taxon>
        <taxon>Pentapetalae</taxon>
        <taxon>rosids</taxon>
        <taxon>fabids</taxon>
        <taxon>Malpighiales</taxon>
        <taxon>Salicaceae</taxon>
        <taxon>Saliceae</taxon>
        <taxon>Populus</taxon>
    </lineage>
</organism>
<dbReference type="AlphaFoldDB" id="A0A8X8ABU7"/>
<reference evidence="1" key="1">
    <citation type="journal article" date="2020" name="bioRxiv">
        <title>Hybrid origin of Populus tomentosa Carr. identified through genome sequencing and phylogenomic analysis.</title>
        <authorList>
            <person name="An X."/>
            <person name="Gao K."/>
            <person name="Chen Z."/>
            <person name="Li J."/>
            <person name="Yang X."/>
            <person name="Yang X."/>
            <person name="Zhou J."/>
            <person name="Guo T."/>
            <person name="Zhao T."/>
            <person name="Huang S."/>
            <person name="Miao D."/>
            <person name="Khan W.U."/>
            <person name="Rao P."/>
            <person name="Ye M."/>
            <person name="Lei B."/>
            <person name="Liao W."/>
            <person name="Wang J."/>
            <person name="Ji L."/>
            <person name="Li Y."/>
            <person name="Guo B."/>
            <person name="Mustafa N.S."/>
            <person name="Li S."/>
            <person name="Yun Q."/>
            <person name="Keller S.R."/>
            <person name="Mao J."/>
            <person name="Zhang R."/>
            <person name="Strauss S.H."/>
        </authorList>
    </citation>
    <scope>NUCLEOTIDE SEQUENCE</scope>
    <source>
        <strain evidence="1">GM15</strain>
        <tissue evidence="1">Leaf</tissue>
    </source>
</reference>
<keyword evidence="2" id="KW-1185">Reference proteome</keyword>
<proteinExistence type="predicted"/>
<name>A0A8X8ABU7_POPTO</name>
<sequence>MEGERSCAPCDFDASARLLRSSDWHLFFPDITHNKQSKNAINQTQKQALDIKFENLRRWLSSSCPLAYLAPSMDVGDRSLLVADIISDAVSWDLSFLRAPLPVDVGDSLLAIPLAKVFSTEDTLAWEHWMIYN</sequence>
<evidence type="ECO:0000313" key="2">
    <source>
        <dbReference type="Proteomes" id="UP000886885"/>
    </source>
</evidence>
<protein>
    <submittedName>
        <fullName evidence="1">Uncharacterized protein</fullName>
    </submittedName>
</protein>
<dbReference type="EMBL" id="JAAWWB010000004">
    <property type="protein sequence ID" value="KAG6784170.1"/>
    <property type="molecule type" value="Genomic_DNA"/>
</dbReference>
<evidence type="ECO:0000313" key="1">
    <source>
        <dbReference type="EMBL" id="KAG6784170.1"/>
    </source>
</evidence>
<comment type="caution">
    <text evidence="1">The sequence shown here is derived from an EMBL/GenBank/DDBJ whole genome shotgun (WGS) entry which is preliminary data.</text>
</comment>